<dbReference type="AlphaFoldDB" id="A0A1Z1MV76"/>
<dbReference type="GeneID" id="33362323"/>
<dbReference type="InterPro" id="IPR014710">
    <property type="entry name" value="RmlC-like_jellyroll"/>
</dbReference>
<dbReference type="InterPro" id="IPR018490">
    <property type="entry name" value="cNMP-bd_dom_sf"/>
</dbReference>
<dbReference type="RefSeq" id="YP_009399805.1">
    <property type="nucleotide sequence ID" value="NC_035298.1"/>
</dbReference>
<proteinExistence type="predicted"/>
<accession>A0A1Z1MV76</accession>
<dbReference type="SUPFAM" id="SSF46785">
    <property type="entry name" value="Winged helix' DNA-binding domain"/>
    <property type="match status" value="1"/>
</dbReference>
<dbReference type="SUPFAM" id="SSF51206">
    <property type="entry name" value="cAMP-binding domain-like"/>
    <property type="match status" value="1"/>
</dbReference>
<geneLocation type="chloroplast" evidence="1"/>
<dbReference type="InterPro" id="IPR036390">
    <property type="entry name" value="WH_DNA-bd_sf"/>
</dbReference>
<keyword evidence="1" id="KW-0934">Plastid</keyword>
<sequence>MKWINFLSYFEIPYYIYQLNKEDALIIHNDLYDNQIIIIIHGSIYINKIFSNKQLLPVAMINKNSIFKINKTNINNQFYYKLTALEKTYLASFRLNKVKKNKEFKTNLLTMIINSYEKTTDNYHNMNQIISQKYLKNKVYQIILLMCLQFGIVQKNQIYIPLKISYKNLAEMVGTNTIAINKIMKEINKNLTIEFSKKRIIYIPNIFKLKLK</sequence>
<evidence type="ECO:0000313" key="1">
    <source>
        <dbReference type="EMBL" id="ARW69624.1"/>
    </source>
</evidence>
<keyword evidence="1" id="KW-0150">Chloroplast</keyword>
<gene>
    <name evidence="1" type="primary">ntcA</name>
</gene>
<organism evidence="1">
    <name type="scientific">Digenea simplex</name>
    <name type="common">Marine red alga</name>
    <name type="synonym">Conferva simplex</name>
    <dbReference type="NCBI Taxonomy" id="945030"/>
    <lineage>
        <taxon>Eukaryota</taxon>
        <taxon>Rhodophyta</taxon>
        <taxon>Florideophyceae</taxon>
        <taxon>Rhodymeniophycidae</taxon>
        <taxon>Ceramiales</taxon>
        <taxon>Rhodomelaceae</taxon>
        <taxon>Polysiphonioideae</taxon>
        <taxon>Digenea</taxon>
    </lineage>
</organism>
<name>A0A1Z1MV76_DIGSM</name>
<dbReference type="Gene3D" id="2.60.120.10">
    <property type="entry name" value="Jelly Rolls"/>
    <property type="match status" value="1"/>
</dbReference>
<dbReference type="EMBL" id="MF101465">
    <property type="protein sequence ID" value="ARW69624.1"/>
    <property type="molecule type" value="Genomic_DNA"/>
</dbReference>
<protein>
    <submittedName>
        <fullName evidence="1">Global nitrogen transcriptional regulator</fullName>
    </submittedName>
</protein>
<reference evidence="1" key="1">
    <citation type="journal article" date="2017" name="J. Phycol.">
        <title>Analysis of chloroplast genomes and a supermatrix inform reclassification of the Rhodomelaceae (Rhodophyta).</title>
        <authorList>
            <person name="Diaz-Tapia P."/>
            <person name="Maggs C.A."/>
            <person name="West J.A."/>
            <person name="Verbruggen H."/>
        </authorList>
    </citation>
    <scope>NUCLEOTIDE SEQUENCE</scope>
    <source>
        <strain evidence="1">PD1820</strain>
    </source>
</reference>